<feature type="compositionally biased region" description="Basic and acidic residues" evidence="1">
    <location>
        <begin position="27"/>
        <end position="41"/>
    </location>
</feature>
<protein>
    <submittedName>
        <fullName evidence="2">Uncharacterized protein</fullName>
    </submittedName>
</protein>
<evidence type="ECO:0000313" key="2">
    <source>
        <dbReference type="EMBL" id="KAL0963914.1"/>
    </source>
</evidence>
<organism evidence="2 3">
    <name type="scientific">Umbra pygmaea</name>
    <name type="common">Eastern mudminnow</name>
    <dbReference type="NCBI Taxonomy" id="75934"/>
    <lineage>
        <taxon>Eukaryota</taxon>
        <taxon>Metazoa</taxon>
        <taxon>Chordata</taxon>
        <taxon>Craniata</taxon>
        <taxon>Vertebrata</taxon>
        <taxon>Euteleostomi</taxon>
        <taxon>Actinopterygii</taxon>
        <taxon>Neopterygii</taxon>
        <taxon>Teleostei</taxon>
        <taxon>Protacanthopterygii</taxon>
        <taxon>Esociformes</taxon>
        <taxon>Umbridae</taxon>
        <taxon>Umbra</taxon>
    </lineage>
</organism>
<proteinExistence type="predicted"/>
<sequence length="101" mass="11394">MDMGPEEDDSDIYSTQEDNVEEDVQEESGKESDVRDSRLDAELTSSTALYNSSRRGLMTQPKIINAETPTMPGYHIQRACYDSSSSVSNTNHSYVFPCFRE</sequence>
<reference evidence="2 3" key="1">
    <citation type="submission" date="2024-06" db="EMBL/GenBank/DDBJ databases">
        <authorList>
            <person name="Pan Q."/>
            <person name="Wen M."/>
            <person name="Jouanno E."/>
            <person name="Zahm M."/>
            <person name="Klopp C."/>
            <person name="Cabau C."/>
            <person name="Louis A."/>
            <person name="Berthelot C."/>
            <person name="Parey E."/>
            <person name="Roest Crollius H."/>
            <person name="Montfort J."/>
            <person name="Robinson-Rechavi M."/>
            <person name="Bouchez O."/>
            <person name="Lampietro C."/>
            <person name="Lopez Roques C."/>
            <person name="Donnadieu C."/>
            <person name="Postlethwait J."/>
            <person name="Bobe J."/>
            <person name="Verreycken H."/>
            <person name="Guiguen Y."/>
        </authorList>
    </citation>
    <scope>NUCLEOTIDE SEQUENCE [LARGE SCALE GENOMIC DNA]</scope>
    <source>
        <strain evidence="2">Up_M1</strain>
        <tissue evidence="2">Testis</tissue>
    </source>
</reference>
<keyword evidence="3" id="KW-1185">Reference proteome</keyword>
<gene>
    <name evidence="2" type="ORF">UPYG_G00315290</name>
</gene>
<name>A0ABD0VZP4_UMBPY</name>
<evidence type="ECO:0000256" key="1">
    <source>
        <dbReference type="SAM" id="MobiDB-lite"/>
    </source>
</evidence>
<comment type="caution">
    <text evidence="2">The sequence shown here is derived from an EMBL/GenBank/DDBJ whole genome shotgun (WGS) entry which is preliminary data.</text>
</comment>
<evidence type="ECO:0000313" key="3">
    <source>
        <dbReference type="Proteomes" id="UP001557470"/>
    </source>
</evidence>
<dbReference type="Proteomes" id="UP001557470">
    <property type="component" value="Unassembled WGS sequence"/>
</dbReference>
<feature type="compositionally biased region" description="Acidic residues" evidence="1">
    <location>
        <begin position="1"/>
        <end position="11"/>
    </location>
</feature>
<dbReference type="AlphaFoldDB" id="A0ABD0VZP4"/>
<dbReference type="EMBL" id="JAGEUA010000010">
    <property type="protein sequence ID" value="KAL0963914.1"/>
    <property type="molecule type" value="Genomic_DNA"/>
</dbReference>
<feature type="region of interest" description="Disordered" evidence="1">
    <location>
        <begin position="1"/>
        <end position="47"/>
    </location>
</feature>
<accession>A0ABD0VZP4</accession>